<proteinExistence type="predicted"/>
<gene>
    <name evidence="1" type="ORF">GN958_ATG08840</name>
</gene>
<name>A0A8S9UM95_PHYIN</name>
<evidence type="ECO:0000313" key="1">
    <source>
        <dbReference type="EMBL" id="KAF4141951.1"/>
    </source>
</evidence>
<dbReference type="AlphaFoldDB" id="A0A8S9UM95"/>
<protein>
    <submittedName>
        <fullName evidence="1">Uncharacterized protein</fullName>
    </submittedName>
</protein>
<evidence type="ECO:0000313" key="2">
    <source>
        <dbReference type="Proteomes" id="UP000704712"/>
    </source>
</evidence>
<dbReference type="EMBL" id="JAACNO010001230">
    <property type="protein sequence ID" value="KAF4141951.1"/>
    <property type="molecule type" value="Genomic_DNA"/>
</dbReference>
<dbReference type="Gene3D" id="2.80.10.50">
    <property type="match status" value="1"/>
</dbReference>
<sequence>MSPGDIVFGKPVMLQTYAGKSLINSEGTKAVLVENGRGEAACVQFVRCDDGSVAIKSMNNKHYLTSDDENDDPFCCRFDACEIKKPQKFRLEFADERAFILMSEEEDCALEHSDDIVVCTHHLKGDPQVSSMLWVLKEPTVVESTSSLCAELGFTGFTPVQEATVFLENTSTNVTQKKGVLDKQKKDELDKRHEAIMKLAMAGRSVDYIDEILLRLTTEKYYFLTRDQVVLFNAIRFVCSS</sequence>
<organism evidence="1 2">
    <name type="scientific">Phytophthora infestans</name>
    <name type="common">Potato late blight agent</name>
    <name type="synonym">Botrytis infestans</name>
    <dbReference type="NCBI Taxonomy" id="4787"/>
    <lineage>
        <taxon>Eukaryota</taxon>
        <taxon>Sar</taxon>
        <taxon>Stramenopiles</taxon>
        <taxon>Oomycota</taxon>
        <taxon>Peronosporomycetes</taxon>
        <taxon>Peronosporales</taxon>
        <taxon>Peronosporaceae</taxon>
        <taxon>Phytophthora</taxon>
    </lineage>
</organism>
<comment type="caution">
    <text evidence="1">The sequence shown here is derived from an EMBL/GenBank/DDBJ whole genome shotgun (WGS) entry which is preliminary data.</text>
</comment>
<accession>A0A8S9UM95</accession>
<dbReference type="Proteomes" id="UP000704712">
    <property type="component" value="Unassembled WGS sequence"/>
</dbReference>
<reference evidence="1" key="1">
    <citation type="submission" date="2020-03" db="EMBL/GenBank/DDBJ databases">
        <title>Hybrid Assembly of Korean Phytophthora infestans isolates.</title>
        <authorList>
            <person name="Prokchorchik M."/>
            <person name="Lee Y."/>
            <person name="Seo J."/>
            <person name="Cho J.-H."/>
            <person name="Park Y.-E."/>
            <person name="Jang D.-C."/>
            <person name="Im J.-S."/>
            <person name="Choi J.-G."/>
            <person name="Park H.-J."/>
            <person name="Lee G.-B."/>
            <person name="Lee Y.-G."/>
            <person name="Hong S.-Y."/>
            <person name="Cho K."/>
            <person name="Sohn K.H."/>
        </authorList>
    </citation>
    <scope>NUCLEOTIDE SEQUENCE</scope>
    <source>
        <strain evidence="1">KR_2_A2</strain>
    </source>
</reference>